<evidence type="ECO:0000313" key="1">
    <source>
        <dbReference type="EMBL" id="KAG7421353.1"/>
    </source>
</evidence>
<proteinExistence type="predicted"/>
<dbReference type="Proteomes" id="UP000694050">
    <property type="component" value="Unassembled WGS sequence"/>
</dbReference>
<name>A0A8J5U4L0_FUSOX</name>
<reference evidence="1" key="1">
    <citation type="submission" date="2021-04" db="EMBL/GenBank/DDBJ databases">
        <title>First draft genome resource for Brassicaceae pathogens Fusarium oxysporum f. sp. raphani and Fusarium oxysporum f. sp. rapae.</title>
        <authorList>
            <person name="Asai S."/>
        </authorList>
    </citation>
    <scope>NUCLEOTIDE SEQUENCE</scope>
    <source>
        <strain evidence="1">Tf1208</strain>
    </source>
</reference>
<accession>A0A8J5U4L0</accession>
<protein>
    <submittedName>
        <fullName evidence="1">Uncharacterized protein</fullName>
    </submittedName>
</protein>
<dbReference type="EMBL" id="JAELUQ010000001">
    <property type="protein sequence ID" value="KAG7421353.1"/>
    <property type="molecule type" value="Genomic_DNA"/>
</dbReference>
<organism evidence="1 2">
    <name type="scientific">Fusarium oxysporum f. sp. rapae</name>
    <dbReference type="NCBI Taxonomy" id="485398"/>
    <lineage>
        <taxon>Eukaryota</taxon>
        <taxon>Fungi</taxon>
        <taxon>Dikarya</taxon>
        <taxon>Ascomycota</taxon>
        <taxon>Pezizomycotina</taxon>
        <taxon>Sordariomycetes</taxon>
        <taxon>Hypocreomycetidae</taxon>
        <taxon>Hypocreales</taxon>
        <taxon>Nectriaceae</taxon>
        <taxon>Fusarium</taxon>
        <taxon>Fusarium oxysporum species complex</taxon>
    </lineage>
</organism>
<gene>
    <name evidence="1" type="ORF">Forpe1208_v000564</name>
</gene>
<sequence>MGKHEGESSGASKGKMMRYGRSGKATYVYHGPPTPPVFRWDQLDPKTMTVSDFHKISDDAIDEFRSAVRNGLASGYPK</sequence>
<evidence type="ECO:0000313" key="2">
    <source>
        <dbReference type="Proteomes" id="UP000694050"/>
    </source>
</evidence>
<dbReference type="AlphaFoldDB" id="A0A8J5U4L0"/>
<comment type="caution">
    <text evidence="1">The sequence shown here is derived from an EMBL/GenBank/DDBJ whole genome shotgun (WGS) entry which is preliminary data.</text>
</comment>